<dbReference type="PANTHER" id="PTHR32208:SF93">
    <property type="entry name" value="ALDEHYDE OXIDASE GLOX1"/>
    <property type="match status" value="1"/>
</dbReference>
<dbReference type="InterPro" id="IPR013783">
    <property type="entry name" value="Ig-like_fold"/>
</dbReference>
<gene>
    <name evidence="5" type="ORF">CKAN_00636100</name>
</gene>
<proteinExistence type="predicted"/>
<dbReference type="AlphaFoldDB" id="A0A3S3NYS7"/>
<dbReference type="PANTHER" id="PTHR32208">
    <property type="entry name" value="SECRETED PROTEIN-RELATED"/>
    <property type="match status" value="1"/>
</dbReference>
<organism evidence="5 6">
    <name type="scientific">Cinnamomum micranthum f. kanehirae</name>
    <dbReference type="NCBI Taxonomy" id="337451"/>
    <lineage>
        <taxon>Eukaryota</taxon>
        <taxon>Viridiplantae</taxon>
        <taxon>Streptophyta</taxon>
        <taxon>Embryophyta</taxon>
        <taxon>Tracheophyta</taxon>
        <taxon>Spermatophyta</taxon>
        <taxon>Magnoliopsida</taxon>
        <taxon>Magnoliidae</taxon>
        <taxon>Laurales</taxon>
        <taxon>Lauraceae</taxon>
        <taxon>Cinnamomum</taxon>
    </lineage>
</organism>
<feature type="signal peptide" evidence="2">
    <location>
        <begin position="1"/>
        <end position="21"/>
    </location>
</feature>
<dbReference type="CDD" id="cd02851">
    <property type="entry name" value="E_set_GO_C"/>
    <property type="match status" value="1"/>
</dbReference>
<dbReference type="Gene3D" id="2.60.40.10">
    <property type="entry name" value="Immunoglobulins"/>
    <property type="match status" value="1"/>
</dbReference>
<evidence type="ECO:0000313" key="5">
    <source>
        <dbReference type="EMBL" id="RWR77857.1"/>
    </source>
</evidence>
<dbReference type="InterPro" id="IPR015202">
    <property type="entry name" value="GO-like_E_set"/>
</dbReference>
<dbReference type="EMBL" id="QPKB01000002">
    <property type="protein sequence ID" value="RWR77857.1"/>
    <property type="molecule type" value="Genomic_DNA"/>
</dbReference>
<dbReference type="InterPro" id="IPR011043">
    <property type="entry name" value="Gal_Oxase/kelch_b-propeller"/>
</dbReference>
<dbReference type="OrthoDB" id="2019572at2759"/>
<dbReference type="InterPro" id="IPR037293">
    <property type="entry name" value="Gal_Oxidase_central_sf"/>
</dbReference>
<name>A0A3S3NYS7_9MAGN</name>
<dbReference type="InterPro" id="IPR014756">
    <property type="entry name" value="Ig_E-set"/>
</dbReference>
<feature type="chain" id="PRO_5018755341" evidence="2">
    <location>
        <begin position="22"/>
        <end position="582"/>
    </location>
</feature>
<dbReference type="SUPFAM" id="SSF50965">
    <property type="entry name" value="Galactose oxidase, central domain"/>
    <property type="match status" value="1"/>
</dbReference>
<accession>A0A3S3NYS7</accession>
<evidence type="ECO:0000256" key="2">
    <source>
        <dbReference type="SAM" id="SignalP"/>
    </source>
</evidence>
<feature type="domain" description="Galactose oxidase-like Early set" evidence="4">
    <location>
        <begin position="473"/>
        <end position="579"/>
    </location>
</feature>
<dbReference type="Pfam" id="PF09118">
    <property type="entry name" value="GO-like_E_set"/>
    <property type="match status" value="1"/>
</dbReference>
<sequence length="582" mass="64378">MAVLHKATVVFLPLFFAAAAAQFFQNPYMGGFSFDNGFGGAPAKKGDYETHYKGKWELVCNNSGVSAMHLVLMPNNKAIMFDTTSSGPSNIKLPPGHCRIYKEKNETKKDCWAHGIEYDIHTGFIRTLKSFTHAQSNRSRPTSGVQLVHFLQMGLLCRSVGSDNGGRAARYLSPCDTCDWTEYPTALSVERWYASQQILPDGSFIVVGGRRQFSYEYVPKPGQSNPTNFKLPFLLQTSDAVEDNLYPFVHLSTDGNLFIFANNRSILLDPKFNSIVRELPQLKGGARNYPGSAMSALLPINLHTQTTPPPARVLICGGTPHESAKLAVDGHFLPALRTCGSISITSPTGKWRVETMPTARVMGDMLLLPTADLLLINGAKKGAAGWGSATDPNLEPVMYRPRKPRAKRFMKLRPSAIPRMYHSTSAVLPDGRILVAGSNTNRVYKFSGVAYPTELRVEKFSPPYLDPHLALYRPLIVSSFERTVVGHGEAFSLRFALADVVVELSDLKLTMYAPPFTTHGYSMNQRLLILRAMDLVMVGPTMYEITWVAPSTAAIAPPGYYLVFLVHRGVPSEGIWIRIRIQ</sequence>
<reference evidence="5 6" key="1">
    <citation type="journal article" date="2019" name="Nat. Plants">
        <title>Stout camphor tree genome fills gaps in understanding of flowering plant genome evolution.</title>
        <authorList>
            <person name="Chaw S.M."/>
            <person name="Liu Y.C."/>
            <person name="Wu Y.W."/>
            <person name="Wang H.Y."/>
            <person name="Lin C.I."/>
            <person name="Wu C.S."/>
            <person name="Ke H.M."/>
            <person name="Chang L.Y."/>
            <person name="Hsu C.Y."/>
            <person name="Yang H.T."/>
            <person name="Sudianto E."/>
            <person name="Hsu M.H."/>
            <person name="Wu K.P."/>
            <person name="Wang L.N."/>
            <person name="Leebens-Mack J.H."/>
            <person name="Tsai I.J."/>
        </authorList>
    </citation>
    <scope>NUCLEOTIDE SEQUENCE [LARGE SCALE GENOMIC DNA]</scope>
    <source>
        <strain evidence="6">cv. Chaw 1501</strain>
        <tissue evidence="5">Young leaves</tissue>
    </source>
</reference>
<protein>
    <submittedName>
        <fullName evidence="5">Aldehyde oxidase GLOX1</fullName>
    </submittedName>
</protein>
<feature type="domain" description="Glyoxal oxidase N-terminal" evidence="3">
    <location>
        <begin position="68"/>
        <end position="464"/>
    </location>
</feature>
<evidence type="ECO:0000259" key="3">
    <source>
        <dbReference type="Pfam" id="PF07250"/>
    </source>
</evidence>
<evidence type="ECO:0000259" key="4">
    <source>
        <dbReference type="Pfam" id="PF09118"/>
    </source>
</evidence>
<keyword evidence="1 2" id="KW-0732">Signal</keyword>
<dbReference type="SUPFAM" id="SSF81296">
    <property type="entry name" value="E set domains"/>
    <property type="match status" value="1"/>
</dbReference>
<dbReference type="Gene3D" id="2.130.10.80">
    <property type="entry name" value="Galactose oxidase/kelch, beta-propeller"/>
    <property type="match status" value="1"/>
</dbReference>
<dbReference type="Pfam" id="PF07250">
    <property type="entry name" value="Glyoxal_oxid_N"/>
    <property type="match status" value="1"/>
</dbReference>
<dbReference type="Proteomes" id="UP000283530">
    <property type="component" value="Unassembled WGS sequence"/>
</dbReference>
<evidence type="ECO:0000313" key="6">
    <source>
        <dbReference type="Proteomes" id="UP000283530"/>
    </source>
</evidence>
<dbReference type="InterPro" id="IPR009880">
    <property type="entry name" value="Glyoxal_oxidase_N"/>
</dbReference>
<keyword evidence="6" id="KW-1185">Reference proteome</keyword>
<dbReference type="STRING" id="337451.A0A3S3NYS7"/>
<comment type="caution">
    <text evidence="5">The sequence shown here is derived from an EMBL/GenBank/DDBJ whole genome shotgun (WGS) entry which is preliminary data.</text>
</comment>
<evidence type="ECO:0000256" key="1">
    <source>
        <dbReference type="ARBA" id="ARBA00022729"/>
    </source>
</evidence>